<dbReference type="STRING" id="465721.ACG33_07925"/>
<evidence type="ECO:0000256" key="2">
    <source>
        <dbReference type="ARBA" id="ARBA00022771"/>
    </source>
</evidence>
<dbReference type="PANTHER" id="PTHR33823">
    <property type="entry name" value="RNA POLYMERASE-BINDING TRANSCRIPTION FACTOR DKSA-RELATED"/>
    <property type="match status" value="1"/>
</dbReference>
<dbReference type="SUPFAM" id="SSF57716">
    <property type="entry name" value="Glucocorticoid receptor-like (DNA-binding domain)"/>
    <property type="match status" value="1"/>
</dbReference>
<keyword evidence="1" id="KW-0479">Metal-binding</keyword>
<evidence type="ECO:0000313" key="8">
    <source>
        <dbReference type="Proteomes" id="UP000070250"/>
    </source>
</evidence>
<feature type="domain" description="DnaK suppressor protein-like N-terminal" evidence="6">
    <location>
        <begin position="12"/>
        <end position="77"/>
    </location>
</feature>
<dbReference type="PROSITE" id="PS01102">
    <property type="entry name" value="ZF_DKSA_1"/>
    <property type="match status" value="1"/>
</dbReference>
<accession>A0A127F9C7</accession>
<dbReference type="GO" id="GO:0008270">
    <property type="term" value="F:zinc ion binding"/>
    <property type="evidence" value="ECO:0007669"/>
    <property type="project" value="UniProtKB-KW"/>
</dbReference>
<reference evidence="7 8" key="1">
    <citation type="submission" date="2015-06" db="EMBL/GenBank/DDBJ databases">
        <title>A Comprehensive Approach to Explore the Metabolic and Phylogenetic Diversity of Bacterial Steroid Degradation in the Environment: Testosterone as an Example.</title>
        <authorList>
            <person name="Yang F.-C."/>
            <person name="Chen Y.-L."/>
            <person name="Yu C.-P."/>
            <person name="Tang S.-L."/>
            <person name="Wang P.-H."/>
            <person name="Ismail W."/>
            <person name="Wang C.-H."/>
            <person name="Yang C.-Y."/>
            <person name="Chiang Y.-R."/>
        </authorList>
    </citation>
    <scope>NUCLEOTIDE SEQUENCE [LARGE SCALE GENOMIC DNA]</scope>
    <source>
        <strain evidence="7 8">DSM 18526</strain>
    </source>
</reference>
<dbReference type="InterPro" id="IPR020458">
    <property type="entry name" value="Znf_DskA_TraR_CS"/>
</dbReference>
<dbReference type="InterPro" id="IPR000962">
    <property type="entry name" value="Znf_DskA_TraR"/>
</dbReference>
<dbReference type="PANTHER" id="PTHR33823:SF4">
    <property type="entry name" value="GENERAL STRESS PROTEIN 16O"/>
    <property type="match status" value="1"/>
</dbReference>
<dbReference type="Gene3D" id="1.20.120.910">
    <property type="entry name" value="DksA, coiled-coil domain"/>
    <property type="match status" value="1"/>
</dbReference>
<dbReference type="PROSITE" id="PS51128">
    <property type="entry name" value="ZF_DKSA_2"/>
    <property type="match status" value="1"/>
</dbReference>
<evidence type="ECO:0000256" key="1">
    <source>
        <dbReference type="ARBA" id="ARBA00022723"/>
    </source>
</evidence>
<proteinExistence type="predicted"/>
<sequence>MTQASSLEEVRAALLQRRKELATRTQRVGFDLARGNEPLVQDFSDQAIQTQNDATLEAIGTAAVTEITAIDHALLRLAQGDYGICENCDAPIDAERLRIVPYATTCGNCRTLRE</sequence>
<keyword evidence="8" id="KW-1185">Reference proteome</keyword>
<dbReference type="EMBL" id="CP011971">
    <property type="protein sequence ID" value="AMN47024.1"/>
    <property type="molecule type" value="Genomic_DNA"/>
</dbReference>
<feature type="zinc finger region" description="dksA C4-type" evidence="4">
    <location>
        <begin position="85"/>
        <end position="109"/>
    </location>
</feature>
<evidence type="ECO:0000256" key="3">
    <source>
        <dbReference type="ARBA" id="ARBA00022833"/>
    </source>
</evidence>
<feature type="domain" description="Zinc finger DksA/TraR C4-type" evidence="5">
    <location>
        <begin position="80"/>
        <end position="113"/>
    </location>
</feature>
<dbReference type="Pfam" id="PF21173">
    <property type="entry name" value="DksA-like_N"/>
    <property type="match status" value="1"/>
</dbReference>
<protein>
    <submittedName>
        <fullName evidence="7">Uncharacterized protein</fullName>
    </submittedName>
</protein>
<dbReference type="SUPFAM" id="SSF109635">
    <property type="entry name" value="DnaK suppressor protein DksA, alpha-hairpin domain"/>
    <property type="match status" value="1"/>
</dbReference>
<dbReference type="Proteomes" id="UP000070250">
    <property type="component" value="Chromosome"/>
</dbReference>
<dbReference type="AlphaFoldDB" id="A0A127F9C7"/>
<dbReference type="Pfam" id="PF01258">
    <property type="entry name" value="zf-dskA_traR"/>
    <property type="match status" value="1"/>
</dbReference>
<dbReference type="InterPro" id="IPR048487">
    <property type="entry name" value="DksA-like_N"/>
</dbReference>
<gene>
    <name evidence="7" type="ORF">ACG33_07925</name>
</gene>
<evidence type="ECO:0000313" key="7">
    <source>
        <dbReference type="EMBL" id="AMN47024.1"/>
    </source>
</evidence>
<evidence type="ECO:0000259" key="5">
    <source>
        <dbReference type="Pfam" id="PF01258"/>
    </source>
</evidence>
<dbReference type="RefSeq" id="WP_066920187.1">
    <property type="nucleotide sequence ID" value="NZ_CP011971.1"/>
</dbReference>
<keyword evidence="3" id="KW-0862">Zinc</keyword>
<keyword evidence="2" id="KW-0863">Zinc-finger</keyword>
<dbReference type="InterPro" id="IPR037187">
    <property type="entry name" value="DnaK_N"/>
</dbReference>
<name>A0A127F9C7_STEDE</name>
<evidence type="ECO:0000259" key="6">
    <source>
        <dbReference type="Pfam" id="PF21173"/>
    </source>
</evidence>
<evidence type="ECO:0000256" key="4">
    <source>
        <dbReference type="PROSITE-ProRule" id="PRU00510"/>
    </source>
</evidence>
<organism evidence="7 8">
    <name type="scientific">Steroidobacter denitrificans</name>
    <dbReference type="NCBI Taxonomy" id="465721"/>
    <lineage>
        <taxon>Bacteria</taxon>
        <taxon>Pseudomonadati</taxon>
        <taxon>Pseudomonadota</taxon>
        <taxon>Gammaproteobacteria</taxon>
        <taxon>Steroidobacterales</taxon>
        <taxon>Steroidobacteraceae</taxon>
        <taxon>Steroidobacter</taxon>
    </lineage>
</organism>
<dbReference type="KEGG" id="sdf:ACG33_07925"/>